<evidence type="ECO:0000256" key="1">
    <source>
        <dbReference type="SAM" id="MobiDB-lite"/>
    </source>
</evidence>
<feature type="region of interest" description="Disordered" evidence="1">
    <location>
        <begin position="475"/>
        <end position="494"/>
    </location>
</feature>
<feature type="compositionally biased region" description="Basic residues" evidence="1">
    <location>
        <begin position="484"/>
        <end position="494"/>
    </location>
</feature>
<proteinExistence type="predicted"/>
<dbReference type="Pfam" id="PF07004">
    <property type="entry name" value="SHIPPO-rpt"/>
    <property type="match status" value="7"/>
</dbReference>
<dbReference type="PANTHER" id="PTHR21580:SF60">
    <property type="entry name" value="SPERM-TAIL PG-RICH REPEAT-CONTAINING PROTEIN 2"/>
    <property type="match status" value="1"/>
</dbReference>
<dbReference type="EMBL" id="JACTAM010000005">
    <property type="protein sequence ID" value="KAI2665019.1"/>
    <property type="molecule type" value="Genomic_DNA"/>
</dbReference>
<name>A0ABQ8MQ96_LABRO</name>
<comment type="caution">
    <text evidence="2">The sequence shown here is derived from an EMBL/GenBank/DDBJ whole genome shotgun (WGS) entry which is preliminary data.</text>
</comment>
<protein>
    <submittedName>
        <fullName evidence="2">Sperm-tail PG-rich repeat-containing protein 2</fullName>
    </submittedName>
</protein>
<dbReference type="InterPro" id="IPR051291">
    <property type="entry name" value="CIMAP"/>
</dbReference>
<dbReference type="InterPro" id="IPR010736">
    <property type="entry name" value="SHIPPO-rpt"/>
</dbReference>
<sequence length="494" mass="54232">MYDRAPRFTHLTLSGTTSEIGPGSYNISGSLSGKRDSYAPFLSLSSRESGFLGSASGLLSPGPGQYNSDITRKHILGGNSLQNRSKRFDDVVSDVPGPGAYNVINDASPVGKKATNPEKSPKAIPKAVRLLLNPDAPSIPSPGQAFGYEEDAQGVLHRHKPPTRDQTLGPAFYTPIPDELSSSQKYKGVHFARMSGRREQVKGGDGPGPGQYDLQEDHIVHYENVNLRREQRGRTELVIPRYHELGVPGPGRYYIKSQFETPSNPHAPRFSPVKDETPPVGAYDDPRCALEILKKGRGVKKNPFGLTAVRFLPENRSNATPGPGAYNVFEYGLAYESLKKACLESTRKGAFGSIAPRRLFLPTKEEMSRPGPTQYKDTPPPGSYNVSESFEKIHGLHHYNEPRNEKARKRQSCFLSAAPRDPAFLHYDPETPEDRFKSPKDKTPGPGAYELSPVIMDTVLKGTFNVTLHDPLVSSMRSLSSPRSLRKPSAHSSA</sequence>
<feature type="region of interest" description="Disordered" evidence="1">
    <location>
        <begin position="423"/>
        <end position="447"/>
    </location>
</feature>
<dbReference type="Proteomes" id="UP000830375">
    <property type="component" value="Unassembled WGS sequence"/>
</dbReference>
<accession>A0ABQ8MQ96</accession>
<evidence type="ECO:0000313" key="3">
    <source>
        <dbReference type="Proteomes" id="UP000830375"/>
    </source>
</evidence>
<keyword evidence="3" id="KW-1185">Reference proteome</keyword>
<dbReference type="PANTHER" id="PTHR21580">
    <property type="entry name" value="SHIPPO-1-RELATED"/>
    <property type="match status" value="1"/>
</dbReference>
<reference evidence="2 3" key="1">
    <citation type="submission" date="2022-01" db="EMBL/GenBank/DDBJ databases">
        <title>A high-quality chromosome-level genome assembly of rohu carp, Labeo rohita.</title>
        <authorList>
            <person name="Arick M.A. II"/>
            <person name="Hsu C.-Y."/>
            <person name="Magbanua Z."/>
            <person name="Pechanova O."/>
            <person name="Grover C."/>
            <person name="Miller E."/>
            <person name="Thrash A."/>
            <person name="Ezzel L."/>
            <person name="Alam S."/>
            <person name="Benzie J."/>
            <person name="Hamilton M."/>
            <person name="Karsi A."/>
            <person name="Lawrence M.L."/>
            <person name="Peterson D.G."/>
        </authorList>
    </citation>
    <scope>NUCLEOTIDE SEQUENCE [LARGE SCALE GENOMIC DNA]</scope>
    <source>
        <strain evidence="3">BAU-BD-2019</strain>
        <tissue evidence="2">Blood</tissue>
    </source>
</reference>
<feature type="compositionally biased region" description="Basic and acidic residues" evidence="1">
    <location>
        <begin position="427"/>
        <end position="443"/>
    </location>
</feature>
<organism evidence="2 3">
    <name type="scientific">Labeo rohita</name>
    <name type="common">Indian major carp</name>
    <name type="synonym">Cyprinus rohita</name>
    <dbReference type="NCBI Taxonomy" id="84645"/>
    <lineage>
        <taxon>Eukaryota</taxon>
        <taxon>Metazoa</taxon>
        <taxon>Chordata</taxon>
        <taxon>Craniata</taxon>
        <taxon>Vertebrata</taxon>
        <taxon>Euteleostomi</taxon>
        <taxon>Actinopterygii</taxon>
        <taxon>Neopterygii</taxon>
        <taxon>Teleostei</taxon>
        <taxon>Ostariophysi</taxon>
        <taxon>Cypriniformes</taxon>
        <taxon>Cyprinidae</taxon>
        <taxon>Labeoninae</taxon>
        <taxon>Labeonini</taxon>
        <taxon>Labeo</taxon>
    </lineage>
</organism>
<evidence type="ECO:0000313" key="2">
    <source>
        <dbReference type="EMBL" id="KAI2665019.1"/>
    </source>
</evidence>
<gene>
    <name evidence="2" type="ORF">H4Q32_003359</name>
</gene>